<reference evidence="2 3" key="1">
    <citation type="journal article" date="2015" name="BMC Genomics">
        <title>Transcriptome analysis of thermophilic methylotrophic Bacillus methanolicus MGA3 using RNA-sequencing provides detailed insights into its previously uncharted transcriptional landscape.</title>
        <authorList>
            <person name="Irla M."/>
            <person name="Neshat A."/>
            <person name="Brautaset T."/>
            <person name="Ruckert C."/>
            <person name="Kalinowski J."/>
            <person name="Wendisch V.F."/>
        </authorList>
    </citation>
    <scope>NUCLEOTIDE SEQUENCE [LARGE SCALE GENOMIC DNA]</scope>
    <source>
        <strain evidence="3">MGA3 / ATCC 53907</strain>
    </source>
</reference>
<dbReference type="AlphaFoldDB" id="A0A068LUI4"/>
<feature type="chain" id="PRO_5001653380" evidence="1">
    <location>
        <begin position="21"/>
        <end position="272"/>
    </location>
</feature>
<dbReference type="eggNOG" id="COG0737">
    <property type="taxonomic scope" value="Bacteria"/>
</dbReference>
<evidence type="ECO:0000256" key="1">
    <source>
        <dbReference type="SAM" id="SignalP"/>
    </source>
</evidence>
<dbReference type="EMBL" id="CP007739">
    <property type="protein sequence ID" value="AIE61476.2"/>
    <property type="molecule type" value="Genomic_DNA"/>
</dbReference>
<evidence type="ECO:0000313" key="2">
    <source>
        <dbReference type="EMBL" id="AIE61476.2"/>
    </source>
</evidence>
<accession>A0A068LUI4</accession>
<organism evidence="2 3">
    <name type="scientific">Bacillus methanolicus (strain MGA3 / ATCC 53907)</name>
    <dbReference type="NCBI Taxonomy" id="796606"/>
    <lineage>
        <taxon>Bacteria</taxon>
        <taxon>Bacillati</taxon>
        <taxon>Bacillota</taxon>
        <taxon>Bacilli</taxon>
        <taxon>Bacillales</taxon>
        <taxon>Bacillaceae</taxon>
        <taxon>Bacillus</taxon>
    </lineage>
</organism>
<dbReference type="KEGG" id="bmet:BMMGA3_15615"/>
<dbReference type="Proteomes" id="UP000027602">
    <property type="component" value="Chromosome"/>
</dbReference>
<gene>
    <name evidence="2" type="ORF">BMMGA3_15615</name>
</gene>
<sequence>MLLAAVSIFTIMPFTGKAYASGYDSYMPDTTKILKFAHSEGSSTQEFSYVKDGKYIWKGIYSYDHDQHFTKYYKENKSGLIIGNLDNEKFSFLHLAYPVRVGTTWSHTDDKGKKIICKITSVTKTIKIRAGTFKNVVEVKESNGAYSYYAKHVGLIKSYRPNATFDPDFVELVSIKTKITVMWRNSELKKGQIGRITVQKPINLWKRDKDQRLQFVRILKPGEQYRVYTFDNLYGGRYGLGGGYFVTKMPKHVKYETPSKKLLDKVKVLYLN</sequence>
<proteinExistence type="predicted"/>
<evidence type="ECO:0000313" key="3">
    <source>
        <dbReference type="Proteomes" id="UP000027602"/>
    </source>
</evidence>
<keyword evidence="3" id="KW-1185">Reference proteome</keyword>
<keyword evidence="1" id="KW-0732">Signal</keyword>
<feature type="signal peptide" evidence="1">
    <location>
        <begin position="1"/>
        <end position="20"/>
    </location>
</feature>
<protein>
    <submittedName>
        <fullName evidence="2">5'-Nucleotidase domain protein</fullName>
    </submittedName>
</protein>
<name>A0A068LUI4_BACMM</name>
<dbReference type="HOGENOM" id="CLU_1021785_0_0_9"/>